<feature type="transmembrane region" description="Helical" evidence="8">
    <location>
        <begin position="55"/>
        <end position="77"/>
    </location>
</feature>
<proteinExistence type="predicted"/>
<feature type="transmembrane region" description="Helical" evidence="8">
    <location>
        <begin position="349"/>
        <end position="370"/>
    </location>
</feature>
<feature type="transmembrane region" description="Helical" evidence="8">
    <location>
        <begin position="195"/>
        <end position="214"/>
    </location>
</feature>
<accession>A0A5J4J7P7</accession>
<feature type="transmembrane region" description="Helical" evidence="8">
    <location>
        <begin position="376"/>
        <end position="394"/>
    </location>
</feature>
<evidence type="ECO:0000256" key="6">
    <source>
        <dbReference type="ARBA" id="ARBA00023065"/>
    </source>
</evidence>
<gene>
    <name evidence="9" type="ORF">BpJC7_22350</name>
</gene>
<organism evidence="9 10">
    <name type="scientific">Weizmannia acidilactici</name>
    <dbReference type="NCBI Taxonomy" id="2607726"/>
    <lineage>
        <taxon>Bacteria</taxon>
        <taxon>Bacillati</taxon>
        <taxon>Bacillota</taxon>
        <taxon>Bacilli</taxon>
        <taxon>Bacillales</taxon>
        <taxon>Bacillaceae</taxon>
        <taxon>Heyndrickxia</taxon>
    </lineage>
</organism>
<feature type="transmembrane region" description="Helical" evidence="8">
    <location>
        <begin position="284"/>
        <end position="304"/>
    </location>
</feature>
<sequence>MGISITRENFAMSKFQFRPAAFKMIFFIYILSTFFFSLLYVLPISHKQPLGFVDAFFLSASSISATGLTTFTVANTLTLAGKLILLIQMEFGGISIMALVGALLILLRTNAPVPSQTLMIFDQNQNSSRSISKLMSFIVTYTIAVKTAGFLLILPSALENGSSAFAAFFLSVSTFTNAGFEIFGNGLDDFKGKPFVLFVLSCMIILGVLGFAVVMELLHSRRKKKSLYFKVNVLMHLVLLAAGFLFFFLADFINMPGFSWKERIVQSLFFSAAPRSGGLASLDLHLFSFPSLLFMMVLMFIGGSPSSCAGGIRTTTFAVILAKLWFTIRGSNNAHMFRRTLFTEDVNKAFLVFFSFLFIFFTSFFVLSFTEKAPPFALAFETMSALTTCGFLWGSRPG</sequence>
<evidence type="ECO:0000256" key="2">
    <source>
        <dbReference type="ARBA" id="ARBA00022448"/>
    </source>
</evidence>
<evidence type="ECO:0000256" key="3">
    <source>
        <dbReference type="ARBA" id="ARBA00022475"/>
    </source>
</evidence>
<evidence type="ECO:0000256" key="4">
    <source>
        <dbReference type="ARBA" id="ARBA00022692"/>
    </source>
</evidence>
<comment type="subcellular location">
    <subcellularLocation>
        <location evidence="1">Cell membrane</location>
        <topology evidence="1">Multi-pass membrane protein</topology>
    </subcellularLocation>
</comment>
<dbReference type="EMBL" id="BKZQ01000031">
    <property type="protein sequence ID" value="GER70932.1"/>
    <property type="molecule type" value="Genomic_DNA"/>
</dbReference>
<protein>
    <submittedName>
        <fullName evidence="9">Ktr system potassium uptake protein D</fullName>
    </submittedName>
</protein>
<dbReference type="Pfam" id="PF02386">
    <property type="entry name" value="TrkH"/>
    <property type="match status" value="1"/>
</dbReference>
<feature type="transmembrane region" description="Helical" evidence="8">
    <location>
        <begin position="20"/>
        <end position="43"/>
    </location>
</feature>
<dbReference type="PANTHER" id="PTHR32024:SF4">
    <property type="entry name" value="KTR SYSTEM POTASSIUM UPTAKE PROTEIN D"/>
    <property type="match status" value="1"/>
</dbReference>
<dbReference type="GO" id="GO:0008324">
    <property type="term" value="F:monoatomic cation transmembrane transporter activity"/>
    <property type="evidence" value="ECO:0007669"/>
    <property type="project" value="InterPro"/>
</dbReference>
<feature type="transmembrane region" description="Helical" evidence="8">
    <location>
        <begin position="234"/>
        <end position="253"/>
    </location>
</feature>
<dbReference type="AlphaFoldDB" id="A0A5J4J7P7"/>
<dbReference type="InterPro" id="IPR003445">
    <property type="entry name" value="Cat_transpt"/>
</dbReference>
<evidence type="ECO:0000256" key="5">
    <source>
        <dbReference type="ARBA" id="ARBA00022989"/>
    </source>
</evidence>
<dbReference type="Proteomes" id="UP000391919">
    <property type="component" value="Unassembled WGS sequence"/>
</dbReference>
<feature type="transmembrane region" description="Helical" evidence="8">
    <location>
        <begin position="134"/>
        <end position="158"/>
    </location>
</feature>
<name>A0A5J4J7P7_9BACI</name>
<keyword evidence="5 8" id="KW-1133">Transmembrane helix</keyword>
<dbReference type="PANTHER" id="PTHR32024">
    <property type="entry name" value="TRK SYSTEM POTASSIUM UPTAKE PROTEIN TRKG-RELATED"/>
    <property type="match status" value="1"/>
</dbReference>
<evidence type="ECO:0000256" key="7">
    <source>
        <dbReference type="ARBA" id="ARBA00023136"/>
    </source>
</evidence>
<evidence type="ECO:0000313" key="10">
    <source>
        <dbReference type="Proteomes" id="UP000391919"/>
    </source>
</evidence>
<keyword evidence="6" id="KW-0406">Ion transport</keyword>
<keyword evidence="2" id="KW-0813">Transport</keyword>
<dbReference type="GO" id="GO:0005886">
    <property type="term" value="C:plasma membrane"/>
    <property type="evidence" value="ECO:0007669"/>
    <property type="project" value="UniProtKB-SubCell"/>
</dbReference>
<feature type="transmembrane region" description="Helical" evidence="8">
    <location>
        <begin position="83"/>
        <end position="107"/>
    </location>
</feature>
<evidence type="ECO:0000313" key="9">
    <source>
        <dbReference type="EMBL" id="GER70932.1"/>
    </source>
</evidence>
<keyword evidence="7 8" id="KW-0472">Membrane</keyword>
<feature type="transmembrane region" description="Helical" evidence="8">
    <location>
        <begin position="164"/>
        <end position="183"/>
    </location>
</feature>
<reference evidence="9 10" key="1">
    <citation type="submission" date="2019-09" db="EMBL/GenBank/DDBJ databases">
        <title>Draft genome sequence of Bacillus sp. JC-7.</title>
        <authorList>
            <person name="Tanaka N."/>
            <person name="Shiwa Y."/>
            <person name="Fujita N."/>
            <person name="Tanasupawat S."/>
        </authorList>
    </citation>
    <scope>NUCLEOTIDE SEQUENCE [LARGE SCALE GENOMIC DNA]</scope>
    <source>
        <strain evidence="9 10">JC-7</strain>
    </source>
</reference>
<dbReference type="GO" id="GO:0030001">
    <property type="term" value="P:metal ion transport"/>
    <property type="evidence" value="ECO:0007669"/>
    <property type="project" value="UniProtKB-ARBA"/>
</dbReference>
<evidence type="ECO:0000256" key="1">
    <source>
        <dbReference type="ARBA" id="ARBA00004651"/>
    </source>
</evidence>
<evidence type="ECO:0000256" key="8">
    <source>
        <dbReference type="SAM" id="Phobius"/>
    </source>
</evidence>
<keyword evidence="3" id="KW-1003">Cell membrane</keyword>
<keyword evidence="4 8" id="KW-0812">Transmembrane</keyword>
<comment type="caution">
    <text evidence="9">The sequence shown here is derived from an EMBL/GenBank/DDBJ whole genome shotgun (WGS) entry which is preliminary data.</text>
</comment>
<keyword evidence="10" id="KW-1185">Reference proteome</keyword>